<dbReference type="EMBL" id="JAQNDK010000002">
    <property type="protein sequence ID" value="MDC0679051.1"/>
    <property type="molecule type" value="Genomic_DNA"/>
</dbReference>
<evidence type="ECO:0000313" key="2">
    <source>
        <dbReference type="EMBL" id="MDC0679051.1"/>
    </source>
</evidence>
<dbReference type="Gene3D" id="2.60.40.10">
    <property type="entry name" value="Immunoglobulins"/>
    <property type="match status" value="3"/>
</dbReference>
<feature type="domain" description="IPT/TIG" evidence="1">
    <location>
        <begin position="437"/>
        <end position="502"/>
    </location>
</feature>
<dbReference type="SUPFAM" id="SSF81296">
    <property type="entry name" value="E set domains"/>
    <property type="match status" value="1"/>
</dbReference>
<evidence type="ECO:0000259" key="1">
    <source>
        <dbReference type="Pfam" id="PF01833"/>
    </source>
</evidence>
<organism evidence="2 3">
    <name type="scientific">Sorangium atrum</name>
    <dbReference type="NCBI Taxonomy" id="2995308"/>
    <lineage>
        <taxon>Bacteria</taxon>
        <taxon>Pseudomonadati</taxon>
        <taxon>Myxococcota</taxon>
        <taxon>Polyangia</taxon>
        <taxon>Polyangiales</taxon>
        <taxon>Polyangiaceae</taxon>
        <taxon>Sorangium</taxon>
    </lineage>
</organism>
<dbReference type="CDD" id="cd00603">
    <property type="entry name" value="IPT_PCSR"/>
    <property type="match status" value="2"/>
</dbReference>
<dbReference type="RefSeq" id="WP_272095986.1">
    <property type="nucleotide sequence ID" value="NZ_JAQNDK010000002.1"/>
</dbReference>
<protein>
    <submittedName>
        <fullName evidence="2">IPT/TIG domain-containing protein</fullName>
    </submittedName>
</protein>
<feature type="domain" description="IPT/TIG" evidence="1">
    <location>
        <begin position="232"/>
        <end position="304"/>
    </location>
</feature>
<dbReference type="Pfam" id="PF01833">
    <property type="entry name" value="TIG"/>
    <property type="match status" value="2"/>
</dbReference>
<dbReference type="InterPro" id="IPR002909">
    <property type="entry name" value="IPT_dom"/>
</dbReference>
<dbReference type="InterPro" id="IPR013783">
    <property type="entry name" value="Ig-like_fold"/>
</dbReference>
<sequence length="531" mass="54855">MGNFSKSPLDVLKDNIDNGYVGLHVEQGVPVLDRDLNLLGDLIMARLRSVVGRYIGDGVPDAATTFNIAPVSPAAADDFMISAGGAGVFLAGGMEMSISASIRYKAQPGGVPALSTSGPRTDTIYLDTFTDEVGADPVIKLDNPDDVGMRTSVRRKPNWVVRVAEGVDVTTSPPGALPAAPFGHTYTPLALLARPAGGAAITAAMLKDLRRKNMSFALLEQRIQTLERLLAPVITSFTPQTVRPAQTSPITITGRNFQVGTPQVLLGDTQAIVDLAASTDTSLVVRPPLGTRPGTWPLKVRNDVGEVTALQNITVLALSAPSFVAAGTQITPKQQRVGNAITINGLNLSLVNKITFNAAAPVVAQPTDILGQNNSQIQVRIPDAVVPNLTAINVTLAIEGAVLADGSPVPLATTVDTVQVQPASAPFFNGFTGAGSQISPTSQRINNNVTLKGQNFGSGSPKPTVTFNASPTPVSAAPGDITVTAPDGAGQQTISVRVPVGLPTGAGVTVTVTVAGWSATSTEVLTVLPAV</sequence>
<dbReference type="Proteomes" id="UP001217485">
    <property type="component" value="Unassembled WGS sequence"/>
</dbReference>
<dbReference type="InterPro" id="IPR014756">
    <property type="entry name" value="Ig_E-set"/>
</dbReference>
<reference evidence="2 3" key="1">
    <citation type="submission" date="2023-01" db="EMBL/GenBank/DDBJ databases">
        <title>Minimal conservation of predation-associated metabolite biosynthetic gene clusters underscores biosynthetic potential of Myxococcota including descriptions for ten novel species: Archangium lansinium sp. nov., Myxococcus landrumus sp. nov., Nannocystis bai.</title>
        <authorList>
            <person name="Ahearne A."/>
            <person name="Stevens C."/>
            <person name="Dowd S."/>
        </authorList>
    </citation>
    <scope>NUCLEOTIDE SEQUENCE [LARGE SCALE GENOMIC DNA]</scope>
    <source>
        <strain evidence="2 3">WIWO2</strain>
    </source>
</reference>
<accession>A0ABT5BY12</accession>
<proteinExistence type="predicted"/>
<name>A0ABT5BY12_9BACT</name>
<keyword evidence="3" id="KW-1185">Reference proteome</keyword>
<comment type="caution">
    <text evidence="2">The sequence shown here is derived from an EMBL/GenBank/DDBJ whole genome shotgun (WGS) entry which is preliminary data.</text>
</comment>
<gene>
    <name evidence="2" type="ORF">POL72_15010</name>
</gene>
<evidence type="ECO:0000313" key="3">
    <source>
        <dbReference type="Proteomes" id="UP001217485"/>
    </source>
</evidence>